<evidence type="ECO:0000313" key="2">
    <source>
        <dbReference type="Proteomes" id="UP000048926"/>
    </source>
</evidence>
<dbReference type="Gene3D" id="3.40.50.300">
    <property type="entry name" value="P-loop containing nucleotide triphosphate hydrolases"/>
    <property type="match status" value="1"/>
</dbReference>
<proteinExistence type="predicted"/>
<gene>
    <name evidence="1" type="ORF">LAL4801_00069</name>
</gene>
<dbReference type="Proteomes" id="UP000048926">
    <property type="component" value="Unassembled WGS sequence"/>
</dbReference>
<dbReference type="EMBL" id="CXST01000001">
    <property type="protein sequence ID" value="CTQ41651.1"/>
    <property type="molecule type" value="Genomic_DNA"/>
</dbReference>
<accession>A0A0M6XV10</accession>
<sequence>MKLFDLGVSINDEKMKKFSSGKKKVYLISGASRGGTSALAYALRRANIYFGDVDVNNHELPDLMIPDLTEDKIKAAIDGLLVEEDVVGIKLPNFSFHLTYLTSQYPNSILLYVIRNPLDVASTIMSRSPVHGLNKSDLQMGIQHAFHFYFAMAKVLDQIEQPVYLLSFERMKAQSERFATWLEEIGINLSDENRSELAKEIAAPGYKSIAKERSK</sequence>
<dbReference type="AlphaFoldDB" id="A0A0M6XV10"/>
<evidence type="ECO:0000313" key="1">
    <source>
        <dbReference type="EMBL" id="CTQ41651.1"/>
    </source>
</evidence>
<name>A0A0M6XV10_9HYPH</name>
<evidence type="ECO:0008006" key="3">
    <source>
        <dbReference type="Google" id="ProtNLM"/>
    </source>
</evidence>
<reference evidence="2" key="1">
    <citation type="submission" date="2015-07" db="EMBL/GenBank/DDBJ databases">
        <authorList>
            <person name="Rodrigo-Torres Lidia"/>
            <person name="Arahal R.David."/>
        </authorList>
    </citation>
    <scope>NUCLEOTIDE SEQUENCE [LARGE SCALE GENOMIC DNA]</scope>
    <source>
        <strain evidence="2">CECT 4801</strain>
    </source>
</reference>
<organism evidence="1 2">
    <name type="scientific">Roseibium aggregatum</name>
    <dbReference type="NCBI Taxonomy" id="187304"/>
    <lineage>
        <taxon>Bacteria</taxon>
        <taxon>Pseudomonadati</taxon>
        <taxon>Pseudomonadota</taxon>
        <taxon>Alphaproteobacteria</taxon>
        <taxon>Hyphomicrobiales</taxon>
        <taxon>Stappiaceae</taxon>
        <taxon>Roseibium</taxon>
    </lineage>
</organism>
<dbReference type="SUPFAM" id="SSF52540">
    <property type="entry name" value="P-loop containing nucleoside triphosphate hydrolases"/>
    <property type="match status" value="1"/>
</dbReference>
<dbReference type="OrthoDB" id="7851629at2"/>
<keyword evidence="2" id="KW-1185">Reference proteome</keyword>
<protein>
    <recommendedName>
        <fullName evidence="3">Sulfotransferase family protein</fullName>
    </recommendedName>
</protein>
<dbReference type="InterPro" id="IPR027417">
    <property type="entry name" value="P-loop_NTPase"/>
</dbReference>
<dbReference type="RefSeq" id="WP_055653489.1">
    <property type="nucleotide sequence ID" value="NZ_CXST01000001.1"/>
</dbReference>